<feature type="region of interest" description="Disordered" evidence="1">
    <location>
        <begin position="142"/>
        <end position="180"/>
    </location>
</feature>
<feature type="chain" id="PRO_5019383479" description="Phytocyanin domain-containing protein" evidence="2">
    <location>
        <begin position="19"/>
        <end position="203"/>
    </location>
</feature>
<dbReference type="SUPFAM" id="SSF49503">
    <property type="entry name" value="Cupredoxins"/>
    <property type="match status" value="1"/>
</dbReference>
<dbReference type="OrthoDB" id="1921208at2759"/>
<dbReference type="PANTHER" id="PTHR34883">
    <property type="entry name" value="SERINE-RICH PROTEIN, PUTATIVE-RELATED-RELATED"/>
    <property type="match status" value="1"/>
</dbReference>
<proteinExistence type="predicted"/>
<name>A0A409VML9_9AGAR</name>
<dbReference type="CDD" id="cd00920">
    <property type="entry name" value="Cupredoxin"/>
    <property type="match status" value="1"/>
</dbReference>
<dbReference type="InParanoid" id="A0A409VML9"/>
<evidence type="ECO:0008006" key="5">
    <source>
        <dbReference type="Google" id="ProtNLM"/>
    </source>
</evidence>
<feature type="signal peptide" evidence="2">
    <location>
        <begin position="1"/>
        <end position="18"/>
    </location>
</feature>
<protein>
    <recommendedName>
        <fullName evidence="5">Phytocyanin domain-containing protein</fullName>
    </recommendedName>
</protein>
<keyword evidence="2" id="KW-0732">Signal</keyword>
<dbReference type="EMBL" id="NHTK01006024">
    <property type="protein sequence ID" value="PPQ67466.1"/>
    <property type="molecule type" value="Genomic_DNA"/>
</dbReference>
<evidence type="ECO:0000313" key="3">
    <source>
        <dbReference type="EMBL" id="PPQ67466.1"/>
    </source>
</evidence>
<accession>A0A409VML9</accession>
<dbReference type="STRING" id="181874.A0A409VML9"/>
<dbReference type="InterPro" id="IPR052953">
    <property type="entry name" value="Ser-rich/MCO-related"/>
</dbReference>
<gene>
    <name evidence="3" type="ORF">CVT24_011523</name>
</gene>
<sequence>MRASIAVTALLSALVVKAANITVMVGANNGLTFSPSSITAQVGDSVQFTFMAKNHTVTQSTFDNPCQLKQNPTGVDSGFMNVDAGATSLPVWSILIQNDTVPLWFFCAQTGFEKGMVFAINAPPTKTFDMFQANAMGANGTAPAPGANPAGGSGGNPAVVSGSTPASSSTSAPPAGQTGAALRVGSSAAGALTIVALLVGIAL</sequence>
<comment type="caution">
    <text evidence="3">The sequence shown here is derived from an EMBL/GenBank/DDBJ whole genome shotgun (WGS) entry which is preliminary data.</text>
</comment>
<dbReference type="InterPro" id="IPR008972">
    <property type="entry name" value="Cupredoxin"/>
</dbReference>
<keyword evidence="4" id="KW-1185">Reference proteome</keyword>
<evidence type="ECO:0000256" key="1">
    <source>
        <dbReference type="SAM" id="MobiDB-lite"/>
    </source>
</evidence>
<organism evidence="3 4">
    <name type="scientific">Panaeolus cyanescens</name>
    <dbReference type="NCBI Taxonomy" id="181874"/>
    <lineage>
        <taxon>Eukaryota</taxon>
        <taxon>Fungi</taxon>
        <taxon>Dikarya</taxon>
        <taxon>Basidiomycota</taxon>
        <taxon>Agaricomycotina</taxon>
        <taxon>Agaricomycetes</taxon>
        <taxon>Agaricomycetidae</taxon>
        <taxon>Agaricales</taxon>
        <taxon>Agaricineae</taxon>
        <taxon>Galeropsidaceae</taxon>
        <taxon>Panaeolus</taxon>
    </lineage>
</organism>
<reference evidence="3 4" key="1">
    <citation type="journal article" date="2018" name="Evol. Lett.">
        <title>Horizontal gene cluster transfer increased hallucinogenic mushroom diversity.</title>
        <authorList>
            <person name="Reynolds H.T."/>
            <person name="Vijayakumar V."/>
            <person name="Gluck-Thaler E."/>
            <person name="Korotkin H.B."/>
            <person name="Matheny P.B."/>
            <person name="Slot J.C."/>
        </authorList>
    </citation>
    <scope>NUCLEOTIDE SEQUENCE [LARGE SCALE GENOMIC DNA]</scope>
    <source>
        <strain evidence="3 4">2629</strain>
    </source>
</reference>
<dbReference type="Proteomes" id="UP000284842">
    <property type="component" value="Unassembled WGS sequence"/>
</dbReference>
<evidence type="ECO:0000313" key="4">
    <source>
        <dbReference type="Proteomes" id="UP000284842"/>
    </source>
</evidence>
<feature type="compositionally biased region" description="Low complexity" evidence="1">
    <location>
        <begin position="156"/>
        <end position="176"/>
    </location>
</feature>
<dbReference type="Gene3D" id="2.60.40.420">
    <property type="entry name" value="Cupredoxins - blue copper proteins"/>
    <property type="match status" value="1"/>
</dbReference>
<dbReference type="PANTHER" id="PTHR34883:SF15">
    <property type="entry name" value="EXTRACELLULAR SERINE-RICH PROTEIN"/>
    <property type="match status" value="1"/>
</dbReference>
<dbReference type="AlphaFoldDB" id="A0A409VML9"/>
<evidence type="ECO:0000256" key="2">
    <source>
        <dbReference type="SAM" id="SignalP"/>
    </source>
</evidence>